<gene>
    <name evidence="2" type="ORF">BOTBODRAFT_250008</name>
</gene>
<evidence type="ECO:0000313" key="2">
    <source>
        <dbReference type="EMBL" id="KDQ16472.1"/>
    </source>
</evidence>
<keyword evidence="3" id="KW-1185">Reference proteome</keyword>
<evidence type="ECO:0000313" key="3">
    <source>
        <dbReference type="Proteomes" id="UP000027195"/>
    </source>
</evidence>
<organism evidence="2 3">
    <name type="scientific">Botryobasidium botryosum (strain FD-172 SS1)</name>
    <dbReference type="NCBI Taxonomy" id="930990"/>
    <lineage>
        <taxon>Eukaryota</taxon>
        <taxon>Fungi</taxon>
        <taxon>Dikarya</taxon>
        <taxon>Basidiomycota</taxon>
        <taxon>Agaricomycotina</taxon>
        <taxon>Agaricomycetes</taxon>
        <taxon>Cantharellales</taxon>
        <taxon>Botryobasidiaceae</taxon>
        <taxon>Botryobasidium</taxon>
    </lineage>
</organism>
<feature type="compositionally biased region" description="Basic and acidic residues" evidence="1">
    <location>
        <begin position="15"/>
        <end position="27"/>
    </location>
</feature>
<feature type="compositionally biased region" description="Basic and acidic residues" evidence="1">
    <location>
        <begin position="64"/>
        <end position="74"/>
    </location>
</feature>
<dbReference type="AlphaFoldDB" id="A0A067MX62"/>
<accession>A0A067MX62</accession>
<proteinExistence type="predicted"/>
<sequence>MRNTTSGLNTRRGRGRGERSGELEAGRHGLGRWRASPRVAYSSRVGPCEAAAPGPLDRYPAHGGRADPEQRQLR</sequence>
<dbReference type="HOGENOM" id="CLU_2687473_0_0_1"/>
<dbReference type="Proteomes" id="UP000027195">
    <property type="component" value="Unassembled WGS sequence"/>
</dbReference>
<dbReference type="EMBL" id="KL198027">
    <property type="protein sequence ID" value="KDQ16472.1"/>
    <property type="molecule type" value="Genomic_DNA"/>
</dbReference>
<reference evidence="3" key="1">
    <citation type="journal article" date="2014" name="Proc. Natl. Acad. Sci. U.S.A.">
        <title>Extensive sampling of basidiomycete genomes demonstrates inadequacy of the white-rot/brown-rot paradigm for wood decay fungi.</title>
        <authorList>
            <person name="Riley R."/>
            <person name="Salamov A.A."/>
            <person name="Brown D.W."/>
            <person name="Nagy L.G."/>
            <person name="Floudas D."/>
            <person name="Held B.W."/>
            <person name="Levasseur A."/>
            <person name="Lombard V."/>
            <person name="Morin E."/>
            <person name="Otillar R."/>
            <person name="Lindquist E.A."/>
            <person name="Sun H."/>
            <person name="LaButti K.M."/>
            <person name="Schmutz J."/>
            <person name="Jabbour D."/>
            <person name="Luo H."/>
            <person name="Baker S.E."/>
            <person name="Pisabarro A.G."/>
            <person name="Walton J.D."/>
            <person name="Blanchette R.A."/>
            <person name="Henrissat B."/>
            <person name="Martin F."/>
            <person name="Cullen D."/>
            <person name="Hibbett D.S."/>
            <person name="Grigoriev I.V."/>
        </authorList>
    </citation>
    <scope>NUCLEOTIDE SEQUENCE [LARGE SCALE GENOMIC DNA]</scope>
    <source>
        <strain evidence="3">FD-172 SS1</strain>
    </source>
</reference>
<name>A0A067MX62_BOTB1</name>
<dbReference type="InParanoid" id="A0A067MX62"/>
<protein>
    <submittedName>
        <fullName evidence="2">Uncharacterized protein</fullName>
    </submittedName>
</protein>
<evidence type="ECO:0000256" key="1">
    <source>
        <dbReference type="SAM" id="MobiDB-lite"/>
    </source>
</evidence>
<feature type="compositionally biased region" description="Low complexity" evidence="1">
    <location>
        <begin position="1"/>
        <end position="10"/>
    </location>
</feature>
<feature type="region of interest" description="Disordered" evidence="1">
    <location>
        <begin position="1"/>
        <end position="74"/>
    </location>
</feature>